<dbReference type="Pfam" id="PF05914">
    <property type="entry name" value="RIB43A"/>
    <property type="match status" value="2"/>
</dbReference>
<dbReference type="EMBL" id="JALLPB020000201">
    <property type="protein sequence ID" value="KAL3815381.1"/>
    <property type="molecule type" value="Genomic_DNA"/>
</dbReference>
<keyword evidence="12" id="KW-1185">Reference proteome</keyword>
<dbReference type="PANTHER" id="PTHR14517:SF6">
    <property type="entry name" value="RE41410P"/>
    <property type="match status" value="1"/>
</dbReference>
<evidence type="ECO:0000256" key="4">
    <source>
        <dbReference type="ARBA" id="ARBA00022846"/>
    </source>
</evidence>
<comment type="caution">
    <text evidence="11">The sequence shown here is derived from an EMBL/GenBank/DDBJ whole genome shotgun (WGS) entry which is preliminary data.</text>
</comment>
<comment type="subunit">
    <text evidence="9">Microtubule inner protein component of sperm flagellar doublet microtubules.</text>
</comment>
<evidence type="ECO:0000256" key="9">
    <source>
        <dbReference type="ARBA" id="ARBA00046435"/>
    </source>
</evidence>
<evidence type="ECO:0000256" key="10">
    <source>
        <dbReference type="SAM" id="Coils"/>
    </source>
</evidence>
<reference evidence="11 12" key="1">
    <citation type="submission" date="2024-10" db="EMBL/GenBank/DDBJ databases">
        <title>Updated reference genomes for cyclostephanoid diatoms.</title>
        <authorList>
            <person name="Roberts W.R."/>
            <person name="Alverson A.J."/>
        </authorList>
    </citation>
    <scope>NUCLEOTIDE SEQUENCE [LARGE SCALE GENOMIC DNA]</scope>
    <source>
        <strain evidence="11 12">AJA228-03</strain>
    </source>
</reference>
<keyword evidence="5 10" id="KW-0175">Coiled coil</keyword>
<gene>
    <name evidence="11" type="ORF">ACHAXA_010986</name>
</gene>
<feature type="coiled-coil region" evidence="10">
    <location>
        <begin position="274"/>
        <end position="317"/>
    </location>
</feature>
<evidence type="ECO:0000256" key="5">
    <source>
        <dbReference type="ARBA" id="ARBA00023054"/>
    </source>
</evidence>
<evidence type="ECO:0000256" key="3">
    <source>
        <dbReference type="ARBA" id="ARBA00022490"/>
    </source>
</evidence>
<keyword evidence="8" id="KW-0966">Cell projection</keyword>
<evidence type="ECO:0000256" key="2">
    <source>
        <dbReference type="ARBA" id="ARBA00006875"/>
    </source>
</evidence>
<comment type="subcellular location">
    <subcellularLocation>
        <location evidence="1">Cytoplasm</location>
        <location evidence="1">Cytoskeleton</location>
        <location evidence="1">Flagellum axoneme</location>
    </subcellularLocation>
</comment>
<sequence>MLKDEHLEKERVRLDARRERDEDRAKRFMNATNRNIGIDKSYLDKQIEEKRLLELAHRGEKLAEGKNDRWCYVFPKNNALGMDGPLDLSRCGPSSLQCFSGEDHEYEKRKKAQQEQVKSWCAESMIAKKKAFDAEQRDEREYHKYVLEQDMIRSELEAQVKRRRDEQARLCQIENMEYAHQARQRQEDEMKADHEAQLRQTHYVQTCPLVTEDTKLARNVNAEHRWRKDHFKGFSEEQVAHLYRENESVAQERRAVRLQEAENEANWARYQSEMLSKVREADEARQQIKNEERRINLEILAAQKEELDNRKAAIKTERFPEIGTSFFFSRFGKSSR</sequence>
<evidence type="ECO:0000256" key="7">
    <source>
        <dbReference type="ARBA" id="ARBA00023212"/>
    </source>
</evidence>
<dbReference type="AlphaFoldDB" id="A0ABD3RU72"/>
<keyword evidence="6" id="KW-0969">Cilium</keyword>
<comment type="similarity">
    <text evidence="2">Belongs to the RIB43A family.</text>
</comment>
<keyword evidence="7" id="KW-0206">Cytoskeleton</keyword>
<evidence type="ECO:0000256" key="1">
    <source>
        <dbReference type="ARBA" id="ARBA00004611"/>
    </source>
</evidence>
<keyword evidence="3" id="KW-0963">Cytoplasm</keyword>
<evidence type="ECO:0000256" key="8">
    <source>
        <dbReference type="ARBA" id="ARBA00023273"/>
    </source>
</evidence>
<evidence type="ECO:0000313" key="11">
    <source>
        <dbReference type="EMBL" id="KAL3815381.1"/>
    </source>
</evidence>
<protein>
    <recommendedName>
        <fullName evidence="13">RIB43A-like with coiled-coils protein 2</fullName>
    </recommendedName>
</protein>
<name>A0ABD3RU72_9STRA</name>
<evidence type="ECO:0000256" key="6">
    <source>
        <dbReference type="ARBA" id="ARBA00023069"/>
    </source>
</evidence>
<organism evidence="11 12">
    <name type="scientific">Cyclostephanos tholiformis</name>
    <dbReference type="NCBI Taxonomy" id="382380"/>
    <lineage>
        <taxon>Eukaryota</taxon>
        <taxon>Sar</taxon>
        <taxon>Stramenopiles</taxon>
        <taxon>Ochrophyta</taxon>
        <taxon>Bacillariophyta</taxon>
        <taxon>Coscinodiscophyceae</taxon>
        <taxon>Thalassiosirophycidae</taxon>
        <taxon>Stephanodiscales</taxon>
        <taxon>Stephanodiscaceae</taxon>
        <taxon>Cyclostephanos</taxon>
    </lineage>
</organism>
<proteinExistence type="inferred from homology"/>
<dbReference type="Proteomes" id="UP001530377">
    <property type="component" value="Unassembled WGS sequence"/>
</dbReference>
<dbReference type="PANTHER" id="PTHR14517">
    <property type="entry name" value="RIB43A-RELATED"/>
    <property type="match status" value="1"/>
</dbReference>
<accession>A0ABD3RU72</accession>
<evidence type="ECO:0000313" key="12">
    <source>
        <dbReference type="Proteomes" id="UP001530377"/>
    </source>
</evidence>
<keyword evidence="4" id="KW-0282">Flagellum</keyword>
<dbReference type="InterPro" id="IPR008805">
    <property type="entry name" value="RIB43A"/>
</dbReference>
<evidence type="ECO:0008006" key="13">
    <source>
        <dbReference type="Google" id="ProtNLM"/>
    </source>
</evidence>